<dbReference type="PANTHER" id="PTHR34985:SF1">
    <property type="entry name" value="SLR0554 PROTEIN"/>
    <property type="match status" value="1"/>
</dbReference>
<dbReference type="Pfam" id="PF05272">
    <property type="entry name" value="VapE-like_dom"/>
    <property type="match status" value="1"/>
</dbReference>
<keyword evidence="3" id="KW-1185">Reference proteome</keyword>
<dbReference type="Proteomes" id="UP000030518">
    <property type="component" value="Unassembled WGS sequence"/>
</dbReference>
<proteinExistence type="predicted"/>
<evidence type="ECO:0000313" key="3">
    <source>
        <dbReference type="Proteomes" id="UP000030518"/>
    </source>
</evidence>
<dbReference type="PANTHER" id="PTHR34985">
    <property type="entry name" value="SLR0554 PROTEIN"/>
    <property type="match status" value="1"/>
</dbReference>
<reference evidence="2 3" key="1">
    <citation type="submission" date="2014-09" db="EMBL/GenBank/DDBJ databases">
        <title>Genome sequences of Lysobacter dokdonensis DS-58.</title>
        <authorList>
            <person name="Kim J.F."/>
            <person name="Kwak M.-J."/>
        </authorList>
    </citation>
    <scope>NUCLEOTIDE SEQUENCE [LARGE SCALE GENOMIC DNA]</scope>
    <source>
        <strain evidence="2 3">DS-58</strain>
    </source>
</reference>
<gene>
    <name evidence="2" type="ORF">LF41_1725</name>
</gene>
<protein>
    <submittedName>
        <fullName evidence="2">Phage associated DNA primase</fullName>
    </submittedName>
</protein>
<organism evidence="2 3">
    <name type="scientific">Lysobacter dokdonensis DS-58</name>
    <dbReference type="NCBI Taxonomy" id="1300345"/>
    <lineage>
        <taxon>Bacteria</taxon>
        <taxon>Pseudomonadati</taxon>
        <taxon>Pseudomonadota</taxon>
        <taxon>Gammaproteobacteria</taxon>
        <taxon>Lysobacterales</taxon>
        <taxon>Lysobacteraceae</taxon>
        <taxon>Noviluteimonas</taxon>
    </lineage>
</organism>
<dbReference type="eggNOG" id="COG5545">
    <property type="taxonomic scope" value="Bacteria"/>
</dbReference>
<sequence>MEAAMGLEQRVLAADASGVLVGTAVRPSVTPHRVLWDALGLAFDARGTPPPNLDNAVRVLEGHRDLKGRVWFDEFTGRVMTTLGGTVHEWGDGETISTTLFLQRTIGLSQMGSTTVDQAVSAVAFAHRRNSAQEWLRSLQWDRVDRLPCFLSRAFGTAQSEYTAAVGRCFMVGMVARILRPGCKVDTMPVFEGAQGLGKSAALQALVGTNWFAEAAESVTSKDFFVVLKGKALVEIAELDTISRAEVTAVKRVLTCATDRYRAPYGKRAEDHARTCVFSGTTNRDDWNRDETGARRFWPVACKSIDLEWIRDIREQLFAEAVARLDRGEPWWDVPAEEAKREQEARREVDEWAEPIARYLKGRREVQVAAVMETGLGIPPERWTKPLQMRVASILKGMGWVKRDTWWEGRKAKVWQRPDAKDLGGGEGGKDEPF</sequence>
<comment type="caution">
    <text evidence="2">The sequence shown here is derived from an EMBL/GenBank/DDBJ whole genome shotgun (WGS) entry which is preliminary data.</text>
</comment>
<name>A0A0A2WCR2_9GAMM</name>
<feature type="domain" description="Virulence-associated protein E-like" evidence="1">
    <location>
        <begin position="136"/>
        <end position="346"/>
    </location>
</feature>
<evidence type="ECO:0000259" key="1">
    <source>
        <dbReference type="Pfam" id="PF05272"/>
    </source>
</evidence>
<dbReference type="EMBL" id="JRKJ01000023">
    <property type="protein sequence ID" value="KGQ17871.1"/>
    <property type="molecule type" value="Genomic_DNA"/>
</dbReference>
<dbReference type="STRING" id="1300345.LF41_1725"/>
<accession>A0A0A2WCR2</accession>
<dbReference type="InterPro" id="IPR007936">
    <property type="entry name" value="VapE-like_dom"/>
</dbReference>
<evidence type="ECO:0000313" key="2">
    <source>
        <dbReference type="EMBL" id="KGQ17871.1"/>
    </source>
</evidence>
<dbReference type="AlphaFoldDB" id="A0A0A2WCR2"/>